<sequence>MLSGPPSGQGVGGGARTHDRMLPADLRVDLLSTEPPIPRRSKLVHKKIEVRNGFNFLRTEERKEKKEEKDEGEGGGEGDSLVEYEEEEEEVEEEEKEEEGEEGG</sequence>
<feature type="region of interest" description="Disordered" evidence="1">
    <location>
        <begin position="1"/>
        <end position="20"/>
    </location>
</feature>
<reference evidence="2 3" key="1">
    <citation type="journal article" date="2021" name="Elife">
        <title>Chloroplast acquisition without the gene transfer in kleptoplastic sea slugs, Plakobranchus ocellatus.</title>
        <authorList>
            <person name="Maeda T."/>
            <person name="Takahashi S."/>
            <person name="Yoshida T."/>
            <person name="Shimamura S."/>
            <person name="Takaki Y."/>
            <person name="Nagai Y."/>
            <person name="Toyoda A."/>
            <person name="Suzuki Y."/>
            <person name="Arimoto A."/>
            <person name="Ishii H."/>
            <person name="Satoh N."/>
            <person name="Nishiyama T."/>
            <person name="Hasebe M."/>
            <person name="Maruyama T."/>
            <person name="Minagawa J."/>
            <person name="Obokata J."/>
            <person name="Shigenobu S."/>
        </authorList>
    </citation>
    <scope>NUCLEOTIDE SEQUENCE [LARGE SCALE GENOMIC DNA]</scope>
</reference>
<feature type="compositionally biased region" description="Acidic residues" evidence="1">
    <location>
        <begin position="70"/>
        <end position="104"/>
    </location>
</feature>
<feature type="region of interest" description="Disordered" evidence="1">
    <location>
        <begin position="54"/>
        <end position="104"/>
    </location>
</feature>
<keyword evidence="3" id="KW-1185">Reference proteome</keyword>
<comment type="caution">
    <text evidence="2">The sequence shown here is derived from an EMBL/GenBank/DDBJ whole genome shotgun (WGS) entry which is preliminary data.</text>
</comment>
<gene>
    <name evidence="2" type="ORF">PoB_005317200</name>
</gene>
<dbReference type="Proteomes" id="UP000735302">
    <property type="component" value="Unassembled WGS sequence"/>
</dbReference>
<evidence type="ECO:0000313" key="2">
    <source>
        <dbReference type="EMBL" id="GFO26667.1"/>
    </source>
</evidence>
<feature type="compositionally biased region" description="Basic and acidic residues" evidence="1">
    <location>
        <begin position="58"/>
        <end position="69"/>
    </location>
</feature>
<evidence type="ECO:0000256" key="1">
    <source>
        <dbReference type="SAM" id="MobiDB-lite"/>
    </source>
</evidence>
<name>A0AAV4C4Z3_9GAST</name>
<evidence type="ECO:0000313" key="3">
    <source>
        <dbReference type="Proteomes" id="UP000735302"/>
    </source>
</evidence>
<dbReference type="AlphaFoldDB" id="A0AAV4C4Z3"/>
<dbReference type="EMBL" id="BLXT01005852">
    <property type="protein sequence ID" value="GFO26667.1"/>
    <property type="molecule type" value="Genomic_DNA"/>
</dbReference>
<accession>A0AAV4C4Z3</accession>
<organism evidence="2 3">
    <name type="scientific">Plakobranchus ocellatus</name>
    <dbReference type="NCBI Taxonomy" id="259542"/>
    <lineage>
        <taxon>Eukaryota</taxon>
        <taxon>Metazoa</taxon>
        <taxon>Spiralia</taxon>
        <taxon>Lophotrochozoa</taxon>
        <taxon>Mollusca</taxon>
        <taxon>Gastropoda</taxon>
        <taxon>Heterobranchia</taxon>
        <taxon>Euthyneura</taxon>
        <taxon>Panpulmonata</taxon>
        <taxon>Sacoglossa</taxon>
        <taxon>Placobranchoidea</taxon>
        <taxon>Plakobranchidae</taxon>
        <taxon>Plakobranchus</taxon>
    </lineage>
</organism>
<proteinExistence type="predicted"/>
<protein>
    <submittedName>
        <fullName evidence="2">Uncharacterized protein</fullName>
    </submittedName>
</protein>